<evidence type="ECO:0000256" key="6">
    <source>
        <dbReference type="ARBA" id="ARBA00022714"/>
    </source>
</evidence>
<keyword evidence="7" id="KW-0479">Metal-binding</keyword>
<dbReference type="InterPro" id="IPR008333">
    <property type="entry name" value="Cbr1-like_FAD-bd_dom"/>
</dbReference>
<keyword evidence="9" id="KW-0408">Iron</keyword>
<dbReference type="PRINTS" id="PR00409">
    <property type="entry name" value="PHDIOXRDTASE"/>
</dbReference>
<evidence type="ECO:0000259" key="16">
    <source>
        <dbReference type="PROSITE" id="PS51384"/>
    </source>
</evidence>
<comment type="similarity">
    <text evidence="14">Belongs to the globin family.</text>
</comment>
<dbReference type="InterPro" id="IPR017927">
    <property type="entry name" value="FAD-bd_FR_type"/>
</dbReference>
<evidence type="ECO:0000256" key="9">
    <source>
        <dbReference type="ARBA" id="ARBA00023004"/>
    </source>
</evidence>
<evidence type="ECO:0000259" key="15">
    <source>
        <dbReference type="PROSITE" id="PS01033"/>
    </source>
</evidence>
<keyword evidence="6" id="KW-0001">2Fe-2S</keyword>
<feature type="domain" description="Globin" evidence="15">
    <location>
        <begin position="1"/>
        <end position="141"/>
    </location>
</feature>
<keyword evidence="10" id="KW-0411">Iron-sulfur</keyword>
<evidence type="ECO:0000256" key="4">
    <source>
        <dbReference type="ARBA" id="ARBA00022617"/>
    </source>
</evidence>
<gene>
    <name evidence="17" type="ORF">GCM10010448_56480</name>
</gene>
<dbReference type="Pfam" id="PF00042">
    <property type="entry name" value="Globin"/>
    <property type="match status" value="1"/>
</dbReference>
<keyword evidence="18" id="KW-1185">Reference proteome</keyword>
<evidence type="ECO:0000256" key="7">
    <source>
        <dbReference type="ARBA" id="ARBA00022723"/>
    </source>
</evidence>
<comment type="catalytic activity">
    <reaction evidence="13">
        <text>2 nitric oxide + NADPH + 2 O2 = 2 nitrate + NADP(+) + H(+)</text>
        <dbReference type="Rhea" id="RHEA:19465"/>
        <dbReference type="ChEBI" id="CHEBI:15378"/>
        <dbReference type="ChEBI" id="CHEBI:15379"/>
        <dbReference type="ChEBI" id="CHEBI:16480"/>
        <dbReference type="ChEBI" id="CHEBI:17632"/>
        <dbReference type="ChEBI" id="CHEBI:57783"/>
        <dbReference type="ChEBI" id="CHEBI:58349"/>
        <dbReference type="EC" id="1.14.12.17"/>
    </reaction>
</comment>
<name>A0ABP6LXB8_9ACTN</name>
<keyword evidence="5 14" id="KW-0561">Oxygen transport</keyword>
<reference evidence="18" key="1">
    <citation type="journal article" date="2019" name="Int. J. Syst. Evol. Microbiol.">
        <title>The Global Catalogue of Microorganisms (GCM) 10K type strain sequencing project: providing services to taxonomists for standard genome sequencing and annotation.</title>
        <authorList>
            <consortium name="The Broad Institute Genomics Platform"/>
            <consortium name="The Broad Institute Genome Sequencing Center for Infectious Disease"/>
            <person name="Wu L."/>
            <person name="Ma J."/>
        </authorList>
    </citation>
    <scope>NUCLEOTIDE SEQUENCE [LARGE SCALE GENOMIC DNA]</scope>
    <source>
        <strain evidence="18">JCM 9091</strain>
    </source>
</reference>
<dbReference type="InterPro" id="IPR017938">
    <property type="entry name" value="Riboflavin_synthase-like_b-brl"/>
</dbReference>
<accession>A0ABP6LXB8</accession>
<sequence length="393" mass="42227">MLSEQSAATVRATLPAVGAALGEITERFYAGLFAEHPELLRDLFNRGNQAAGTQRQALAGSIAAFASLLVEHPDRRPDVMLHRIAHKHAALGVTPEQYKVVHQHLFAAIVEILGDAVTPEVAAAWDEVYWLMANALIAIEKRLYAASGQTGWRTWTVAGRVEETADVATFQLRPADDGPVPDFRPGQYVSVRVELPDGARQIRQYSLSAAPGSPLRQISVKRVQGDTAPDGEVSGHLHARVHENDTLELSAPYGDLALDATDAPLLLASAGIGVTPMIAMLEQLAHIGHTAPVTVVHADRSPAAHALRADQEGFAAKLPDADVHFWYEQDAPETAHTGRADLSAVAVAPGTHAYLCGPLPFMRAARAQLIEKGVAPADIHYEVFGPDLWLAQD</sequence>
<dbReference type="InterPro" id="IPR009050">
    <property type="entry name" value="Globin-like_sf"/>
</dbReference>
<comment type="cofactor">
    <cofactor evidence="1">
        <name>heme b</name>
        <dbReference type="ChEBI" id="CHEBI:60344"/>
    </cofactor>
</comment>
<evidence type="ECO:0000256" key="10">
    <source>
        <dbReference type="ARBA" id="ARBA00023014"/>
    </source>
</evidence>
<evidence type="ECO:0000313" key="18">
    <source>
        <dbReference type="Proteomes" id="UP001501532"/>
    </source>
</evidence>
<dbReference type="Gene3D" id="1.10.490.10">
    <property type="entry name" value="Globins"/>
    <property type="match status" value="1"/>
</dbReference>
<evidence type="ECO:0000256" key="1">
    <source>
        <dbReference type="ARBA" id="ARBA00001970"/>
    </source>
</evidence>
<protein>
    <recommendedName>
        <fullName evidence="3">nitric oxide dioxygenase</fullName>
        <ecNumber evidence="3">1.14.12.17</ecNumber>
    </recommendedName>
</protein>
<dbReference type="Pfam" id="PF00970">
    <property type="entry name" value="FAD_binding_6"/>
    <property type="match status" value="1"/>
</dbReference>
<evidence type="ECO:0000256" key="13">
    <source>
        <dbReference type="ARBA" id="ARBA00049433"/>
    </source>
</evidence>
<dbReference type="RefSeq" id="WP_234513054.1">
    <property type="nucleotide sequence ID" value="NZ_BAAAUF010000055.1"/>
</dbReference>
<keyword evidence="14" id="KW-0813">Transport</keyword>
<comment type="similarity">
    <text evidence="2">In the C-terminal section; belongs to the flavoprotein pyridine nucleotide cytochrome reductase family.</text>
</comment>
<dbReference type="InterPro" id="IPR012292">
    <property type="entry name" value="Globin/Proto"/>
</dbReference>
<keyword evidence="11" id="KW-0520">NAD</keyword>
<dbReference type="PROSITE" id="PS01033">
    <property type="entry name" value="GLOBIN"/>
    <property type="match status" value="1"/>
</dbReference>
<dbReference type="PANTHER" id="PTHR43396">
    <property type="entry name" value="FLAVOHEMOPROTEIN"/>
    <property type="match status" value="1"/>
</dbReference>
<keyword evidence="4 14" id="KW-0349">Heme</keyword>
<dbReference type="CDD" id="cd14782">
    <property type="entry name" value="FHb-globin_2"/>
    <property type="match status" value="1"/>
</dbReference>
<dbReference type="SUPFAM" id="SSF46458">
    <property type="entry name" value="Globin-like"/>
    <property type="match status" value="1"/>
</dbReference>
<evidence type="ECO:0000256" key="11">
    <source>
        <dbReference type="ARBA" id="ARBA00023027"/>
    </source>
</evidence>
<evidence type="ECO:0000256" key="2">
    <source>
        <dbReference type="ARBA" id="ARBA00006401"/>
    </source>
</evidence>
<dbReference type="PANTHER" id="PTHR43396:SF3">
    <property type="entry name" value="FLAVOHEMOPROTEIN"/>
    <property type="match status" value="1"/>
</dbReference>
<dbReference type="EMBL" id="BAAAUF010000055">
    <property type="protein sequence ID" value="GAA3065759.1"/>
    <property type="molecule type" value="Genomic_DNA"/>
</dbReference>
<dbReference type="Proteomes" id="UP001501532">
    <property type="component" value="Unassembled WGS sequence"/>
</dbReference>
<keyword evidence="8" id="KW-0521">NADP</keyword>
<organism evidence="17 18">
    <name type="scientific">Streptomyces glomeratus</name>
    <dbReference type="NCBI Taxonomy" id="284452"/>
    <lineage>
        <taxon>Bacteria</taxon>
        <taxon>Bacillati</taxon>
        <taxon>Actinomycetota</taxon>
        <taxon>Actinomycetes</taxon>
        <taxon>Kitasatosporales</taxon>
        <taxon>Streptomycetaceae</taxon>
        <taxon>Streptomyces</taxon>
    </lineage>
</organism>
<feature type="domain" description="FAD-binding FR-type" evidence="16">
    <location>
        <begin position="150"/>
        <end position="259"/>
    </location>
</feature>
<comment type="catalytic activity">
    <reaction evidence="12">
        <text>2 nitric oxide + NADH + 2 O2 = 2 nitrate + NAD(+) + H(+)</text>
        <dbReference type="Rhea" id="RHEA:19469"/>
        <dbReference type="ChEBI" id="CHEBI:15378"/>
        <dbReference type="ChEBI" id="CHEBI:15379"/>
        <dbReference type="ChEBI" id="CHEBI:16480"/>
        <dbReference type="ChEBI" id="CHEBI:17632"/>
        <dbReference type="ChEBI" id="CHEBI:57540"/>
        <dbReference type="ChEBI" id="CHEBI:57945"/>
        <dbReference type="EC" id="1.14.12.17"/>
    </reaction>
</comment>
<dbReference type="PROSITE" id="PS51384">
    <property type="entry name" value="FAD_FR"/>
    <property type="match status" value="1"/>
</dbReference>
<evidence type="ECO:0000256" key="3">
    <source>
        <dbReference type="ARBA" id="ARBA00012229"/>
    </source>
</evidence>
<dbReference type="EC" id="1.14.12.17" evidence="3"/>
<dbReference type="CDD" id="cd06184">
    <property type="entry name" value="flavohem_like_fad_nad_binding"/>
    <property type="match status" value="1"/>
</dbReference>
<dbReference type="Pfam" id="PF00175">
    <property type="entry name" value="NAD_binding_1"/>
    <property type="match status" value="1"/>
</dbReference>
<dbReference type="InterPro" id="IPR000971">
    <property type="entry name" value="Globin"/>
</dbReference>
<dbReference type="InterPro" id="IPR039261">
    <property type="entry name" value="FNR_nucleotide-bd"/>
</dbReference>
<proteinExistence type="inferred from homology"/>
<evidence type="ECO:0000313" key="17">
    <source>
        <dbReference type="EMBL" id="GAA3065759.1"/>
    </source>
</evidence>
<dbReference type="SUPFAM" id="SSF52343">
    <property type="entry name" value="Ferredoxin reductase-like, C-terminal NADP-linked domain"/>
    <property type="match status" value="1"/>
</dbReference>
<comment type="caution">
    <text evidence="17">The sequence shown here is derived from an EMBL/GenBank/DDBJ whole genome shotgun (WGS) entry which is preliminary data.</text>
</comment>
<evidence type="ECO:0000256" key="14">
    <source>
        <dbReference type="RuleBase" id="RU000356"/>
    </source>
</evidence>
<dbReference type="InterPro" id="IPR001433">
    <property type="entry name" value="OxRdtase_FAD/NAD-bd"/>
</dbReference>
<dbReference type="SUPFAM" id="SSF63380">
    <property type="entry name" value="Riboflavin synthase domain-like"/>
    <property type="match status" value="1"/>
</dbReference>
<evidence type="ECO:0000256" key="8">
    <source>
        <dbReference type="ARBA" id="ARBA00022857"/>
    </source>
</evidence>
<evidence type="ECO:0000256" key="12">
    <source>
        <dbReference type="ARBA" id="ARBA00048649"/>
    </source>
</evidence>
<dbReference type="Gene3D" id="3.40.50.80">
    <property type="entry name" value="Nucleotide-binding domain of ferredoxin-NADP reductase (FNR) module"/>
    <property type="match status" value="1"/>
</dbReference>
<evidence type="ECO:0000256" key="5">
    <source>
        <dbReference type="ARBA" id="ARBA00022621"/>
    </source>
</evidence>
<dbReference type="Gene3D" id="2.40.30.10">
    <property type="entry name" value="Translation factors"/>
    <property type="match status" value="1"/>
</dbReference>